<dbReference type="SUPFAM" id="SSF53300">
    <property type="entry name" value="vWA-like"/>
    <property type="match status" value="1"/>
</dbReference>
<accession>A0A5R8KKP9</accession>
<evidence type="ECO:0000313" key="3">
    <source>
        <dbReference type="EMBL" id="TLD72189.1"/>
    </source>
</evidence>
<comment type="caution">
    <text evidence="3">The sequence shown here is derived from an EMBL/GenBank/DDBJ whole genome shotgun (WGS) entry which is preliminary data.</text>
</comment>
<dbReference type="AlphaFoldDB" id="A0A5R8KKP9"/>
<keyword evidence="4" id="KW-1185">Reference proteome</keyword>
<dbReference type="InterPro" id="IPR036465">
    <property type="entry name" value="vWFA_dom_sf"/>
</dbReference>
<gene>
    <name evidence="3" type="ORF">FEM03_02195</name>
</gene>
<evidence type="ECO:0000313" key="4">
    <source>
        <dbReference type="Proteomes" id="UP000306196"/>
    </source>
</evidence>
<keyword evidence="1" id="KW-0472">Membrane</keyword>
<dbReference type="EMBL" id="VAUV01000002">
    <property type="protein sequence ID" value="TLD72189.1"/>
    <property type="molecule type" value="Genomic_DNA"/>
</dbReference>
<dbReference type="Proteomes" id="UP000306196">
    <property type="component" value="Unassembled WGS sequence"/>
</dbReference>
<feature type="domain" description="VWFA" evidence="2">
    <location>
        <begin position="165"/>
        <end position="350"/>
    </location>
</feature>
<organism evidence="3 4">
    <name type="scientific">Phragmitibacter flavus</name>
    <dbReference type="NCBI Taxonomy" id="2576071"/>
    <lineage>
        <taxon>Bacteria</taxon>
        <taxon>Pseudomonadati</taxon>
        <taxon>Verrucomicrobiota</taxon>
        <taxon>Verrucomicrobiia</taxon>
        <taxon>Verrucomicrobiales</taxon>
        <taxon>Verrucomicrobiaceae</taxon>
        <taxon>Phragmitibacter</taxon>
    </lineage>
</organism>
<keyword evidence="1" id="KW-0812">Transmembrane</keyword>
<feature type="transmembrane region" description="Helical" evidence="1">
    <location>
        <begin position="21"/>
        <end position="51"/>
    </location>
</feature>
<name>A0A5R8KKP9_9BACT</name>
<protein>
    <recommendedName>
        <fullName evidence="2">VWFA domain-containing protein</fullName>
    </recommendedName>
</protein>
<reference evidence="3 4" key="1">
    <citation type="submission" date="2019-05" db="EMBL/GenBank/DDBJ databases">
        <title>Verrucobacter flavum gen. nov., sp. nov. a new member of the family Verrucomicrobiaceae.</title>
        <authorList>
            <person name="Szuroczki S."/>
            <person name="Abbaszade G."/>
            <person name="Szabo A."/>
            <person name="Felfoldi T."/>
            <person name="Schumann P."/>
            <person name="Boka K."/>
            <person name="Keki Z."/>
            <person name="Toumi M."/>
            <person name="Toth E."/>
        </authorList>
    </citation>
    <scope>NUCLEOTIDE SEQUENCE [LARGE SCALE GENOMIC DNA]</scope>
    <source>
        <strain evidence="3 4">MG-N-17</strain>
    </source>
</reference>
<keyword evidence="1" id="KW-1133">Transmembrane helix</keyword>
<dbReference type="Gene3D" id="3.40.50.410">
    <property type="entry name" value="von Willebrand factor, type A domain"/>
    <property type="match status" value="1"/>
</dbReference>
<dbReference type="RefSeq" id="WP_138084544.1">
    <property type="nucleotide sequence ID" value="NZ_VAUV01000002.1"/>
</dbReference>
<dbReference type="InterPro" id="IPR002035">
    <property type="entry name" value="VWF_A"/>
</dbReference>
<evidence type="ECO:0000259" key="2">
    <source>
        <dbReference type="PROSITE" id="PS50234"/>
    </source>
</evidence>
<proteinExistence type="predicted"/>
<dbReference type="OrthoDB" id="181166at2"/>
<dbReference type="PROSITE" id="PS50234">
    <property type="entry name" value="VWFA"/>
    <property type="match status" value="1"/>
</dbReference>
<sequence>MPAASITALDESAREKKRRRGIIGSVIVGAIVVHLAGLFVAGVVIVAKFFAEPKATFEIPREIRVPVQTRDHKMTMAKNEAIAPKPSFNDRLVSTRPTNFALPEMPKIDMDQLLPLDPSEIVSDQISSLVGSAGLGSGAGSGALGSGGIGGTGLSFFGLKTEGSRILLIFDVSTSVVNKATKAGIPLARIKEETINLIDKLPINARFSIVQFVRNYKPFTEELLVASPPNKDLARQWIETEWSDTGMMAASGKGVKTAPVNGLPLVLDFAFTLKPDTIFIISDGSFQQTTPASRNHTVTADEFEDQLKRLQDTVEKPVLIHFIGFEMKPEDQSTWRRLSQRSGGKLREIK</sequence>
<evidence type="ECO:0000256" key="1">
    <source>
        <dbReference type="SAM" id="Phobius"/>
    </source>
</evidence>